<dbReference type="AlphaFoldDB" id="A0A895YIZ9"/>
<sequence length="68" mass="7477">MKTLNWMAAASRRTLILAKPGAGTVTITPGRGGGWTVQTANRVVTVDAVRLEEQMEAWDFRGYREVPS</sequence>
<gene>
    <name evidence="1" type="ORF">JQS43_24345</name>
</gene>
<keyword evidence="2" id="KW-1185">Reference proteome</keyword>
<dbReference type="EMBL" id="CP070499">
    <property type="protein sequence ID" value="QSB14566.1"/>
    <property type="molecule type" value="Genomic_DNA"/>
</dbReference>
<dbReference type="RefSeq" id="WP_239676707.1">
    <property type="nucleotide sequence ID" value="NZ_CP070499.1"/>
</dbReference>
<evidence type="ECO:0000313" key="1">
    <source>
        <dbReference type="EMBL" id="QSB14566.1"/>
    </source>
</evidence>
<dbReference type="Proteomes" id="UP000662857">
    <property type="component" value="Chromosome"/>
</dbReference>
<accession>A0A895YIZ9</accession>
<organism evidence="1 2">
    <name type="scientific">Natronosporangium hydrolyticum</name>
    <dbReference type="NCBI Taxonomy" id="2811111"/>
    <lineage>
        <taxon>Bacteria</taxon>
        <taxon>Bacillati</taxon>
        <taxon>Actinomycetota</taxon>
        <taxon>Actinomycetes</taxon>
        <taxon>Micromonosporales</taxon>
        <taxon>Micromonosporaceae</taxon>
        <taxon>Natronosporangium</taxon>
    </lineage>
</organism>
<proteinExistence type="predicted"/>
<evidence type="ECO:0000313" key="2">
    <source>
        <dbReference type="Proteomes" id="UP000662857"/>
    </source>
</evidence>
<protein>
    <submittedName>
        <fullName evidence="1">Uncharacterized protein</fullName>
    </submittedName>
</protein>
<name>A0A895YIZ9_9ACTN</name>
<reference evidence="1" key="1">
    <citation type="submission" date="2021-02" db="EMBL/GenBank/DDBJ databases">
        <title>Natrosporangium hydrolyticum gen. nov., sp. nov, a haloalkaliphilic actinobacterium from a soda solonchak soil.</title>
        <authorList>
            <person name="Sorokin D.Y."/>
            <person name="Khijniak T.V."/>
            <person name="Zakharycheva A.P."/>
            <person name="Boueva O.V."/>
            <person name="Ariskina E.V."/>
            <person name="Hahnke R.L."/>
            <person name="Bunk B."/>
            <person name="Sproer C."/>
            <person name="Schumann P."/>
            <person name="Evtushenko L.I."/>
            <person name="Kublanov I.V."/>
        </authorList>
    </citation>
    <scope>NUCLEOTIDE SEQUENCE</scope>
    <source>
        <strain evidence="1">DSM 106523</strain>
    </source>
</reference>
<dbReference type="KEGG" id="nhy:JQS43_24345"/>